<reference evidence="5" key="1">
    <citation type="submission" date="2023-06" db="EMBL/GenBank/DDBJ databases">
        <title>Comparative genomics of Bacillaceae isolates and their secondary metabolite potential.</title>
        <authorList>
            <person name="Song L."/>
            <person name="Nielsen L.J."/>
            <person name="Mohite O."/>
            <person name="Xu X."/>
            <person name="Weber T."/>
            <person name="Kovacs A.T."/>
        </authorList>
    </citation>
    <scope>NUCLEOTIDE SEQUENCE</scope>
    <source>
        <strain evidence="5">G1S1</strain>
    </source>
</reference>
<dbReference type="SUPFAM" id="SSF46785">
    <property type="entry name" value="Winged helix' DNA-binding domain"/>
    <property type="match status" value="1"/>
</dbReference>
<name>A0AAJ1QT27_9BACI</name>
<dbReference type="CDD" id="cd00090">
    <property type="entry name" value="HTH_ARSR"/>
    <property type="match status" value="1"/>
</dbReference>
<dbReference type="AlphaFoldDB" id="A0AAJ1QT27"/>
<protein>
    <submittedName>
        <fullName evidence="5">MarR family transcriptional regulator</fullName>
    </submittedName>
</protein>
<dbReference type="GO" id="GO:0003700">
    <property type="term" value="F:DNA-binding transcription factor activity"/>
    <property type="evidence" value="ECO:0007669"/>
    <property type="project" value="InterPro"/>
</dbReference>
<dbReference type="GO" id="GO:0003677">
    <property type="term" value="F:DNA binding"/>
    <property type="evidence" value="ECO:0007669"/>
    <property type="project" value="UniProtKB-KW"/>
</dbReference>
<dbReference type="Proteomes" id="UP001238973">
    <property type="component" value="Unassembled WGS sequence"/>
</dbReference>
<accession>A0AAJ1QT27</accession>
<evidence type="ECO:0000256" key="1">
    <source>
        <dbReference type="ARBA" id="ARBA00023015"/>
    </source>
</evidence>
<organism evidence="5 6">
    <name type="scientific">Peribacillus frigoritolerans</name>
    <dbReference type="NCBI Taxonomy" id="450367"/>
    <lineage>
        <taxon>Bacteria</taxon>
        <taxon>Bacillati</taxon>
        <taxon>Bacillota</taxon>
        <taxon>Bacilli</taxon>
        <taxon>Bacillales</taxon>
        <taxon>Bacillaceae</taxon>
        <taxon>Peribacillus</taxon>
    </lineage>
</organism>
<keyword evidence="3" id="KW-0804">Transcription</keyword>
<dbReference type="Pfam" id="PF01047">
    <property type="entry name" value="MarR"/>
    <property type="match status" value="1"/>
</dbReference>
<sequence length="157" mass="18455">MDRRGFSDENKLSLLIWLRMVRFYQRSNQLSNEHLQHFGVTAAQFDMLAQVLIHQPVSQIELAEHLTISRGGVSHMLTRLEKENLIARNQQWKVKYISLTEKGKKLMETVMPIQSDFQASLLDILDDEEKKRMHEMMIKIHRHSLQMEVPNASQEES</sequence>
<evidence type="ECO:0000256" key="2">
    <source>
        <dbReference type="ARBA" id="ARBA00023125"/>
    </source>
</evidence>
<dbReference type="InterPro" id="IPR011991">
    <property type="entry name" value="ArsR-like_HTH"/>
</dbReference>
<proteinExistence type="predicted"/>
<dbReference type="InterPro" id="IPR000835">
    <property type="entry name" value="HTH_MarR-typ"/>
</dbReference>
<evidence type="ECO:0000313" key="5">
    <source>
        <dbReference type="EMBL" id="MDM5286579.1"/>
    </source>
</evidence>
<dbReference type="InterPro" id="IPR036388">
    <property type="entry name" value="WH-like_DNA-bd_sf"/>
</dbReference>
<dbReference type="PANTHER" id="PTHR42756">
    <property type="entry name" value="TRANSCRIPTIONAL REGULATOR, MARR"/>
    <property type="match status" value="1"/>
</dbReference>
<dbReference type="PANTHER" id="PTHR42756:SF1">
    <property type="entry name" value="TRANSCRIPTIONAL REPRESSOR OF EMRAB OPERON"/>
    <property type="match status" value="1"/>
</dbReference>
<keyword evidence="2" id="KW-0238">DNA-binding</keyword>
<dbReference type="PRINTS" id="PR00598">
    <property type="entry name" value="HTHMARR"/>
</dbReference>
<dbReference type="RefSeq" id="WP_289351117.1">
    <property type="nucleotide sequence ID" value="NZ_JAUCFI010000003.1"/>
</dbReference>
<dbReference type="SMART" id="SM00347">
    <property type="entry name" value="HTH_MARR"/>
    <property type="match status" value="1"/>
</dbReference>
<feature type="domain" description="HTH marR-type" evidence="4">
    <location>
        <begin position="11"/>
        <end position="142"/>
    </location>
</feature>
<evidence type="ECO:0000256" key="3">
    <source>
        <dbReference type="ARBA" id="ARBA00023163"/>
    </source>
</evidence>
<evidence type="ECO:0000313" key="6">
    <source>
        <dbReference type="Proteomes" id="UP001238973"/>
    </source>
</evidence>
<evidence type="ECO:0000259" key="4">
    <source>
        <dbReference type="PROSITE" id="PS50995"/>
    </source>
</evidence>
<dbReference type="EMBL" id="JAUCFI010000003">
    <property type="protein sequence ID" value="MDM5286579.1"/>
    <property type="molecule type" value="Genomic_DNA"/>
</dbReference>
<keyword evidence="1" id="KW-0805">Transcription regulation</keyword>
<dbReference type="InterPro" id="IPR036390">
    <property type="entry name" value="WH_DNA-bd_sf"/>
</dbReference>
<dbReference type="Gene3D" id="1.10.10.10">
    <property type="entry name" value="Winged helix-like DNA-binding domain superfamily/Winged helix DNA-binding domain"/>
    <property type="match status" value="1"/>
</dbReference>
<gene>
    <name evidence="5" type="ORF">QUF85_25190</name>
</gene>
<dbReference type="PROSITE" id="PS50995">
    <property type="entry name" value="HTH_MARR_2"/>
    <property type="match status" value="1"/>
</dbReference>
<comment type="caution">
    <text evidence="5">The sequence shown here is derived from an EMBL/GenBank/DDBJ whole genome shotgun (WGS) entry which is preliminary data.</text>
</comment>